<evidence type="ECO:0000259" key="18">
    <source>
        <dbReference type="Pfam" id="PF10531"/>
    </source>
</evidence>
<dbReference type="InterPro" id="IPR054765">
    <property type="entry name" value="SLBB_dom"/>
</dbReference>
<evidence type="ECO:0000256" key="9">
    <source>
        <dbReference type="ARBA" id="ARBA00023065"/>
    </source>
</evidence>
<evidence type="ECO:0000256" key="11">
    <source>
        <dbReference type="ARBA" id="ARBA00023136"/>
    </source>
</evidence>
<proteinExistence type="inferred from homology"/>
<feature type="domain" description="SLBB" evidence="19">
    <location>
        <begin position="418"/>
        <end position="497"/>
    </location>
</feature>
<dbReference type="SUPFAM" id="SSF142984">
    <property type="entry name" value="Nqo1 middle domain-like"/>
    <property type="match status" value="1"/>
</dbReference>
<protein>
    <submittedName>
        <fullName evidence="20">Polysaccharide export protein</fullName>
    </submittedName>
</protein>
<evidence type="ECO:0000256" key="14">
    <source>
        <dbReference type="ARBA" id="ARBA00023288"/>
    </source>
</evidence>
<feature type="domain" description="Soluble ligand binding" evidence="18">
    <location>
        <begin position="510"/>
        <end position="553"/>
    </location>
</feature>
<keyword evidence="13" id="KW-0998">Cell outer membrane</keyword>
<feature type="region of interest" description="Disordered" evidence="15">
    <location>
        <begin position="87"/>
        <end position="128"/>
    </location>
</feature>
<dbReference type="GO" id="GO:0009279">
    <property type="term" value="C:cell outer membrane"/>
    <property type="evidence" value="ECO:0007669"/>
    <property type="project" value="UniProtKB-SubCell"/>
</dbReference>
<keyword evidence="14" id="KW-0449">Lipoprotein</keyword>
<dbReference type="InterPro" id="IPR003715">
    <property type="entry name" value="Poly_export_N"/>
</dbReference>
<evidence type="ECO:0000313" key="21">
    <source>
        <dbReference type="Proteomes" id="UP000000310"/>
    </source>
</evidence>
<evidence type="ECO:0000256" key="6">
    <source>
        <dbReference type="ARBA" id="ARBA00022692"/>
    </source>
</evidence>
<keyword evidence="21" id="KW-1185">Reference proteome</keyword>
<feature type="domain" description="Soluble ligand binding" evidence="18">
    <location>
        <begin position="608"/>
        <end position="653"/>
    </location>
</feature>
<keyword evidence="5" id="KW-0762">Sugar transport</keyword>
<keyword evidence="8" id="KW-0625">Polysaccharide transport</keyword>
<evidence type="ECO:0000256" key="10">
    <source>
        <dbReference type="ARBA" id="ARBA00023114"/>
    </source>
</evidence>
<dbReference type="Gene3D" id="3.10.560.10">
    <property type="entry name" value="Outer membrane lipoprotein wza domain like"/>
    <property type="match status" value="6"/>
</dbReference>
<evidence type="ECO:0000256" key="12">
    <source>
        <dbReference type="ARBA" id="ARBA00023139"/>
    </source>
</evidence>
<keyword evidence="3" id="KW-0813">Transport</keyword>
<dbReference type="PANTHER" id="PTHR33619:SF3">
    <property type="entry name" value="POLYSACCHARIDE EXPORT PROTEIN GFCE-RELATED"/>
    <property type="match status" value="1"/>
</dbReference>
<dbReference type="RefSeq" id="WP_013634248.1">
    <property type="nucleotide sequence ID" value="NC_015177.1"/>
</dbReference>
<sequence length="839" mass="92741">MNIQKVVLLLNVFIALQIVVPAKAQNINQQNFSNIRVDELSDDQIRQFVKQVESSGMSEAQLEQVATARGMSSSEIQKLRQRVEKIKTQGGGAASGTAGKKEATLKSKDGSRSRSFEGEVDSLSKSDSKKSESEAEIALASLRSKIFGKDLFANSSTTFEPNLRLATPLNYVIGTGDQILIDIYGYSEVSYQLEVSPEGNINIPYAGIVPVSGLTVEAATSRIKAKLSPIYTGLKSGNTKLSVAIGDIRSIKVILTGEVTKPGTYTLPSLATVFNALYSSGGPTENGSFRAIEIIRNGKKIATLDVYDFLLKGDLKNNIRLQDQDIVRIPTYINRVEIVGEVKRPAIFEMKSGENLQDLLNFAGGFTERAYQARIKVLKNTSTERKISDVVADAFSTYKPQSGDKFFVTEILDRFENRVSVEGAVFRPGQYELTPGLTVKQLLQNAEGLKEDAFKTRAYITRLTPKNDTEILSVNLDRILNGADPDVTLKREDVLYVSSIFDLREQYNLTIEGEVRNPGTFDYAKNTSLEDLIIQAGGFKESATPKRIEISRRVINQDSVAASATAKTADVFQIDVNRDLSSVASKFILKPYDIVVVRSAPGYEVQKMVRVEGEVLYPGTYSITRKDERISDLIRRAGGLTQLAYPKGASLKREGIIQNQLDKEKEEIKVEQFKKSQKDAKDTLNMELNNKVLRNSFVGIDLESILDKPGKRTDLFLEEGDIISIPKELQTVKVSGEVLSPNTVLYKKSKNFKQYINQAGGFSQKALRSRSYIMYANGSVRSTKKFLFFNNYPVVTTGSEIFVPKEEEKRKMTAGETAALISGMASVGAILLGVMNLIK</sequence>
<evidence type="ECO:0000256" key="3">
    <source>
        <dbReference type="ARBA" id="ARBA00022448"/>
    </source>
</evidence>
<feature type="compositionally biased region" description="Basic and acidic residues" evidence="15">
    <location>
        <begin position="99"/>
        <end position="128"/>
    </location>
</feature>
<evidence type="ECO:0000256" key="5">
    <source>
        <dbReference type="ARBA" id="ARBA00022597"/>
    </source>
</evidence>
<dbReference type="HOGENOM" id="CLU_011447_1_0_10"/>
<keyword evidence="9" id="KW-0406">Ion transport</keyword>
<evidence type="ECO:0000256" key="16">
    <source>
        <dbReference type="SAM" id="Phobius"/>
    </source>
</evidence>
<comment type="similarity">
    <text evidence="2">Belongs to the BexD/CtrA/VexA family.</text>
</comment>
<dbReference type="GO" id="GO:0015288">
    <property type="term" value="F:porin activity"/>
    <property type="evidence" value="ECO:0007669"/>
    <property type="project" value="UniProtKB-KW"/>
</dbReference>
<keyword evidence="16" id="KW-1133">Transmembrane helix</keyword>
<evidence type="ECO:0000256" key="8">
    <source>
        <dbReference type="ARBA" id="ARBA00023047"/>
    </source>
</evidence>
<evidence type="ECO:0000256" key="4">
    <source>
        <dbReference type="ARBA" id="ARBA00022452"/>
    </source>
</evidence>
<feature type="domain" description="Soluble ligand binding" evidence="18">
    <location>
        <begin position="336"/>
        <end position="379"/>
    </location>
</feature>
<gene>
    <name evidence="20" type="ordered locus">Pedsa_3227</name>
</gene>
<evidence type="ECO:0000256" key="13">
    <source>
        <dbReference type="ARBA" id="ARBA00023237"/>
    </source>
</evidence>
<evidence type="ECO:0000256" key="15">
    <source>
        <dbReference type="SAM" id="MobiDB-lite"/>
    </source>
</evidence>
<dbReference type="GO" id="GO:0015159">
    <property type="term" value="F:polysaccharide transmembrane transporter activity"/>
    <property type="evidence" value="ECO:0007669"/>
    <property type="project" value="InterPro"/>
</dbReference>
<dbReference type="OrthoDB" id="9808948at2"/>
<reference evidence="21" key="2">
    <citation type="submission" date="2011-02" db="EMBL/GenBank/DDBJ databases">
        <title>The complete genome of Pedobacter saltans DSM 12145.</title>
        <authorList>
            <consortium name="US DOE Joint Genome Institute (JGI-PGF)"/>
            <person name="Lucas S."/>
            <person name="Copeland A."/>
            <person name="Lapidus A."/>
            <person name="Bruce D."/>
            <person name="Goodwin L."/>
            <person name="Pitluck S."/>
            <person name="Kyrpides N."/>
            <person name="Mavromatis K."/>
            <person name="Pagani I."/>
            <person name="Ivanova N."/>
            <person name="Ovchinnikova G."/>
            <person name="Lu M."/>
            <person name="Detter J.C."/>
            <person name="Han C."/>
            <person name="Land M."/>
            <person name="Hauser L."/>
            <person name="Markowitz V."/>
            <person name="Cheng J.-F."/>
            <person name="Hugenholtz P."/>
            <person name="Woyke T."/>
            <person name="Wu D."/>
            <person name="Tindall B."/>
            <person name="Pomrenke H.G."/>
            <person name="Brambilla E."/>
            <person name="Klenk H.-P."/>
            <person name="Eisen J.A."/>
        </authorList>
    </citation>
    <scope>NUCLEOTIDE SEQUENCE [LARGE SCALE GENOMIC DNA]</scope>
    <source>
        <strain evidence="21">ATCC 51119 / DSM 12145 / JCM 21818 / LMG 10337 / NBRC 100064 / NCIMB 13643</strain>
    </source>
</reference>
<dbReference type="PANTHER" id="PTHR33619">
    <property type="entry name" value="POLYSACCHARIDE EXPORT PROTEIN GFCE-RELATED"/>
    <property type="match status" value="1"/>
</dbReference>
<dbReference type="Pfam" id="PF02563">
    <property type="entry name" value="Poly_export"/>
    <property type="match status" value="1"/>
</dbReference>
<dbReference type="eggNOG" id="COG1596">
    <property type="taxonomic scope" value="Bacteria"/>
</dbReference>
<dbReference type="Proteomes" id="UP000000310">
    <property type="component" value="Chromosome"/>
</dbReference>
<dbReference type="Gene3D" id="3.30.1950.10">
    <property type="entry name" value="wza like domain"/>
    <property type="match status" value="1"/>
</dbReference>
<keyword evidence="6 16" id="KW-0812">Transmembrane</keyword>
<keyword evidence="12" id="KW-0564">Palmitate</keyword>
<evidence type="ECO:0000256" key="2">
    <source>
        <dbReference type="ARBA" id="ARBA00009450"/>
    </source>
</evidence>
<feature type="domain" description="Polysaccharide export protein N-terminal" evidence="17">
    <location>
        <begin position="168"/>
        <end position="231"/>
    </location>
</feature>
<dbReference type="EMBL" id="CP002545">
    <property type="protein sequence ID" value="ADY53763.1"/>
    <property type="molecule type" value="Genomic_DNA"/>
</dbReference>
<feature type="domain" description="Soluble ligand binding" evidence="18">
    <location>
        <begin position="732"/>
        <end position="773"/>
    </location>
</feature>
<dbReference type="Pfam" id="PF22461">
    <property type="entry name" value="SLBB_2"/>
    <property type="match status" value="2"/>
</dbReference>
<keyword evidence="10" id="KW-0626">Porin</keyword>
<keyword evidence="7" id="KW-0732">Signal</keyword>
<evidence type="ECO:0000313" key="20">
    <source>
        <dbReference type="EMBL" id="ADY53763.1"/>
    </source>
</evidence>
<dbReference type="Pfam" id="PF10531">
    <property type="entry name" value="SLBB"/>
    <property type="match status" value="4"/>
</dbReference>
<organism evidence="20 21">
    <name type="scientific">Pseudopedobacter saltans (strain ATCC 51119 / DSM 12145 / JCM 21818 / CCUG 39354 / LMG 10337 / NBRC 100064 / NCIMB 13643)</name>
    <name type="common">Pedobacter saltans</name>
    <dbReference type="NCBI Taxonomy" id="762903"/>
    <lineage>
        <taxon>Bacteria</taxon>
        <taxon>Pseudomonadati</taxon>
        <taxon>Bacteroidota</taxon>
        <taxon>Sphingobacteriia</taxon>
        <taxon>Sphingobacteriales</taxon>
        <taxon>Sphingobacteriaceae</taxon>
        <taxon>Pseudopedobacter</taxon>
    </lineage>
</organism>
<evidence type="ECO:0000256" key="7">
    <source>
        <dbReference type="ARBA" id="ARBA00022729"/>
    </source>
</evidence>
<dbReference type="KEGG" id="psn:Pedsa_3227"/>
<feature type="transmembrane region" description="Helical" evidence="16">
    <location>
        <begin position="818"/>
        <end position="838"/>
    </location>
</feature>
<evidence type="ECO:0000256" key="1">
    <source>
        <dbReference type="ARBA" id="ARBA00004571"/>
    </source>
</evidence>
<feature type="domain" description="SLBB" evidence="19">
    <location>
        <begin position="252"/>
        <end position="329"/>
    </location>
</feature>
<comment type="subcellular location">
    <subcellularLocation>
        <location evidence="1">Cell outer membrane</location>
        <topology evidence="1">Multi-pass membrane protein</topology>
    </subcellularLocation>
</comment>
<dbReference type="STRING" id="762903.Pedsa_3227"/>
<evidence type="ECO:0000259" key="19">
    <source>
        <dbReference type="Pfam" id="PF22461"/>
    </source>
</evidence>
<accession>F0SBD6</accession>
<dbReference type="AlphaFoldDB" id="F0SBD6"/>
<keyword evidence="4" id="KW-1134">Transmembrane beta strand</keyword>
<dbReference type="GO" id="GO:0046930">
    <property type="term" value="C:pore complex"/>
    <property type="evidence" value="ECO:0007669"/>
    <property type="project" value="UniProtKB-KW"/>
</dbReference>
<name>F0SBD6_PSESL</name>
<keyword evidence="11 16" id="KW-0472">Membrane</keyword>
<dbReference type="InterPro" id="IPR049712">
    <property type="entry name" value="Poly_export"/>
</dbReference>
<reference evidence="20 21" key="1">
    <citation type="journal article" date="2011" name="Stand. Genomic Sci.">
        <title>Complete genome sequence of the gliding, heparinolytic Pedobacter saltans type strain (113).</title>
        <authorList>
            <person name="Liolios K."/>
            <person name="Sikorski J."/>
            <person name="Lu M."/>
            <person name="Nolan M."/>
            <person name="Lapidus A."/>
            <person name="Lucas S."/>
            <person name="Hammon N."/>
            <person name="Deshpande S."/>
            <person name="Cheng J.F."/>
            <person name="Tapia R."/>
            <person name="Han C."/>
            <person name="Goodwin L."/>
            <person name="Pitluck S."/>
            <person name="Huntemann M."/>
            <person name="Ivanova N."/>
            <person name="Pagani I."/>
            <person name="Mavromatis K."/>
            <person name="Ovchinikova G."/>
            <person name="Pati A."/>
            <person name="Chen A."/>
            <person name="Palaniappan K."/>
            <person name="Land M."/>
            <person name="Hauser L."/>
            <person name="Brambilla E.M."/>
            <person name="Kotsyurbenko O."/>
            <person name="Rohde M."/>
            <person name="Tindall B.J."/>
            <person name="Abt B."/>
            <person name="Goker M."/>
            <person name="Detter J.C."/>
            <person name="Woyke T."/>
            <person name="Bristow J."/>
            <person name="Eisen J.A."/>
            <person name="Markowitz V."/>
            <person name="Hugenholtz P."/>
            <person name="Klenk H.P."/>
            <person name="Kyrpides N.C."/>
        </authorList>
    </citation>
    <scope>NUCLEOTIDE SEQUENCE [LARGE SCALE GENOMIC DNA]</scope>
    <source>
        <strain evidence="21">ATCC 51119 / DSM 12145 / JCM 21818 / LMG 10337 / NBRC 100064 / NCIMB 13643</strain>
    </source>
</reference>
<dbReference type="GO" id="GO:0006811">
    <property type="term" value="P:monoatomic ion transport"/>
    <property type="evidence" value="ECO:0007669"/>
    <property type="project" value="UniProtKB-KW"/>
</dbReference>
<evidence type="ECO:0000259" key="17">
    <source>
        <dbReference type="Pfam" id="PF02563"/>
    </source>
</evidence>
<dbReference type="InterPro" id="IPR019554">
    <property type="entry name" value="Soluble_ligand-bd"/>
</dbReference>